<proteinExistence type="predicted"/>
<keyword evidence="1" id="KW-1133">Transmembrane helix</keyword>
<feature type="transmembrane region" description="Helical" evidence="1">
    <location>
        <begin position="55"/>
        <end position="76"/>
    </location>
</feature>
<accession>A0ABR1JFZ8</accession>
<feature type="transmembrane region" description="Helical" evidence="1">
    <location>
        <begin position="152"/>
        <end position="170"/>
    </location>
</feature>
<comment type="caution">
    <text evidence="2">The sequence shown here is derived from an EMBL/GenBank/DDBJ whole genome shotgun (WGS) entry which is preliminary data.</text>
</comment>
<gene>
    <name evidence="2" type="ORF">VKT23_010525</name>
</gene>
<keyword evidence="1" id="KW-0472">Membrane</keyword>
<organism evidence="2 3">
    <name type="scientific">Marasmiellus scandens</name>
    <dbReference type="NCBI Taxonomy" id="2682957"/>
    <lineage>
        <taxon>Eukaryota</taxon>
        <taxon>Fungi</taxon>
        <taxon>Dikarya</taxon>
        <taxon>Basidiomycota</taxon>
        <taxon>Agaricomycotina</taxon>
        <taxon>Agaricomycetes</taxon>
        <taxon>Agaricomycetidae</taxon>
        <taxon>Agaricales</taxon>
        <taxon>Marasmiineae</taxon>
        <taxon>Omphalotaceae</taxon>
        <taxon>Marasmiellus</taxon>
    </lineage>
</organism>
<keyword evidence="1" id="KW-0812">Transmembrane</keyword>
<evidence type="ECO:0000313" key="3">
    <source>
        <dbReference type="Proteomes" id="UP001498398"/>
    </source>
</evidence>
<dbReference type="EMBL" id="JBANRG010000020">
    <property type="protein sequence ID" value="KAK7457223.1"/>
    <property type="molecule type" value="Genomic_DNA"/>
</dbReference>
<protein>
    <submittedName>
        <fullName evidence="2">Uncharacterized protein</fullName>
    </submittedName>
</protein>
<keyword evidence="3" id="KW-1185">Reference proteome</keyword>
<feature type="transmembrane region" description="Helical" evidence="1">
    <location>
        <begin position="97"/>
        <end position="114"/>
    </location>
</feature>
<name>A0ABR1JFZ8_9AGAR</name>
<reference evidence="2 3" key="1">
    <citation type="submission" date="2024-01" db="EMBL/GenBank/DDBJ databases">
        <title>A draft genome for the cacao thread blight pathogen Marasmiellus scandens.</title>
        <authorList>
            <person name="Baruah I.K."/>
            <person name="Leung J."/>
            <person name="Bukari Y."/>
            <person name="Amoako-Attah I."/>
            <person name="Meinhardt L.W."/>
            <person name="Bailey B.A."/>
            <person name="Cohen S.P."/>
        </authorList>
    </citation>
    <scope>NUCLEOTIDE SEQUENCE [LARGE SCALE GENOMIC DNA]</scope>
    <source>
        <strain evidence="2 3">GH-19</strain>
    </source>
</reference>
<evidence type="ECO:0000256" key="1">
    <source>
        <dbReference type="SAM" id="Phobius"/>
    </source>
</evidence>
<dbReference type="Proteomes" id="UP001498398">
    <property type="component" value="Unassembled WGS sequence"/>
</dbReference>
<evidence type="ECO:0000313" key="2">
    <source>
        <dbReference type="EMBL" id="KAK7457223.1"/>
    </source>
</evidence>
<sequence length="281" mass="31203">MTAWLVDSALFEQAWTTVCAGPLNWWWSEQICAYTVGAWTAFLFLQGQKYKIKHIWAYMLLGQLVAISVASNLFYLALSLSPETQKQRSQSLRAKPILWLSILTSLSTVAYTPYTSEQTFFPNLLIMHATLTVPLLYVSFGKDSSSNASGRFSINFKTLYTIVFILTSLLRIRTYISAFKAVPYYTASESRLLSAINLLPLVEALWQTLHSHPAQSSIGWDAVWTSGSFVMWAWLEGASPLSLRSLLVNTIVGSAGVMAPLVELVSPVVKSVGGKEGRKTD</sequence>
<feature type="transmembrane region" description="Helical" evidence="1">
    <location>
        <begin position="120"/>
        <end position="140"/>
    </location>
</feature>